<dbReference type="SUPFAM" id="SSF56747">
    <property type="entry name" value="Prim-pol domain"/>
    <property type="match status" value="1"/>
</dbReference>
<keyword evidence="2" id="KW-0808">Transferase</keyword>
<evidence type="ECO:0000313" key="4">
    <source>
        <dbReference type="Proteomes" id="UP000006671"/>
    </source>
</evidence>
<organism evidence="4">
    <name type="scientific">Naegleria gruberi</name>
    <name type="common">Amoeba</name>
    <dbReference type="NCBI Taxonomy" id="5762"/>
    <lineage>
        <taxon>Eukaryota</taxon>
        <taxon>Discoba</taxon>
        <taxon>Heterolobosea</taxon>
        <taxon>Tetramitia</taxon>
        <taxon>Eutetramitia</taxon>
        <taxon>Vahlkampfiidae</taxon>
        <taxon>Naegleria</taxon>
    </lineage>
</organism>
<dbReference type="AlphaFoldDB" id="D2VX97"/>
<dbReference type="EC" id="2.7.7.-" evidence="2"/>
<sequence length="358" mass="41468">MSYSFKVVNPKTNQMDTIFSRYKSIKNATDLKEQVTKYSNVPVKLDIGPVYNLPVAKKNQNQTVLIPVEKEYCIDIDISDYDDVRFCGCTGGKYCKQCWRLMNCAMEILDHLLVDVFGTKHLIWVYSGRRGIHCWASDELLKKMNNEGRSSISRFIHIYQSSSIAGEKQSRRVNLTGNAHPSFDIDSIVFTTCEKYFIEIFINDMGIFDDELIMQQSIPYLLNLIYISEVKTMIQEILESGKSGTDIYSQIRDKLLRDKKNKHFLWEIVYSFVYPRLDVNVSKGFNHLLKSPFCVHPDTGNICVPIKHQHYNFYPDTHGARLHDLLSNNDKNKFSDSVKIFKEHVQSLSKSFKSSLDF</sequence>
<protein>
    <recommendedName>
        <fullName evidence="2">DNA primase</fullName>
        <ecNumber evidence="2">2.7.7.-</ecNumber>
    </recommendedName>
</protein>
<evidence type="ECO:0000313" key="3">
    <source>
        <dbReference type="EMBL" id="EFC38640.1"/>
    </source>
</evidence>
<accession>D2VX97</accession>
<dbReference type="GO" id="GO:0000428">
    <property type="term" value="C:DNA-directed RNA polymerase complex"/>
    <property type="evidence" value="ECO:0007669"/>
    <property type="project" value="UniProtKB-KW"/>
</dbReference>
<reference evidence="3 4" key="1">
    <citation type="journal article" date="2010" name="Cell">
        <title>The genome of Naegleria gruberi illuminates early eukaryotic versatility.</title>
        <authorList>
            <person name="Fritz-Laylin L.K."/>
            <person name="Prochnik S.E."/>
            <person name="Ginger M.L."/>
            <person name="Dacks J.B."/>
            <person name="Carpenter M.L."/>
            <person name="Field M.C."/>
            <person name="Kuo A."/>
            <person name="Paredez A."/>
            <person name="Chapman J."/>
            <person name="Pham J."/>
            <person name="Shu S."/>
            <person name="Neupane R."/>
            <person name="Cipriano M."/>
            <person name="Mancuso J."/>
            <person name="Tu H."/>
            <person name="Salamov A."/>
            <person name="Lindquist E."/>
            <person name="Shapiro H."/>
            <person name="Lucas S."/>
            <person name="Grigoriev I.V."/>
            <person name="Cande W.Z."/>
            <person name="Fulton C."/>
            <person name="Rokhsar D.S."/>
            <person name="Dawson S.C."/>
        </authorList>
    </citation>
    <scope>NUCLEOTIDE SEQUENCE [LARGE SCALE GENOMIC DNA]</scope>
    <source>
        <strain evidence="3 4">NEG-M</strain>
    </source>
</reference>
<name>D2VX97_NAEGR</name>
<dbReference type="STRING" id="5762.D2VX97"/>
<evidence type="ECO:0000256" key="1">
    <source>
        <dbReference type="ARBA" id="ARBA00009762"/>
    </source>
</evidence>
<dbReference type="eggNOG" id="KOG2851">
    <property type="taxonomic scope" value="Eukaryota"/>
</dbReference>
<dbReference type="VEuPathDB" id="AmoebaDB:NAEGRDRAFT_73667"/>
<keyword evidence="2" id="KW-0235">DNA replication</keyword>
<dbReference type="Gene3D" id="3.90.920.10">
    <property type="entry name" value="DNA primase, PRIM domain"/>
    <property type="match status" value="1"/>
</dbReference>
<dbReference type="GO" id="GO:0006269">
    <property type="term" value="P:DNA replication, synthesis of primer"/>
    <property type="evidence" value="ECO:0007669"/>
    <property type="project" value="UniProtKB-KW"/>
</dbReference>
<proteinExistence type="inferred from homology"/>
<dbReference type="Pfam" id="PF01896">
    <property type="entry name" value="DNA_primase_S"/>
    <property type="match status" value="1"/>
</dbReference>
<dbReference type="PANTHER" id="PTHR10536">
    <property type="entry name" value="DNA PRIMASE SMALL SUBUNIT"/>
    <property type="match status" value="1"/>
</dbReference>
<dbReference type="FunCoup" id="D2VX97">
    <property type="interactions" value="69"/>
</dbReference>
<dbReference type="KEGG" id="ngr:NAEGRDRAFT_73667"/>
<dbReference type="OMA" id="MSCAAHV"/>
<dbReference type="InParanoid" id="D2VX97"/>
<keyword evidence="2" id="KW-0804">Transcription</keyword>
<dbReference type="InterPro" id="IPR002755">
    <property type="entry name" value="DNA_primase_S"/>
</dbReference>
<dbReference type="EMBL" id="GG738906">
    <property type="protein sequence ID" value="EFC38640.1"/>
    <property type="molecule type" value="Genomic_DNA"/>
</dbReference>
<keyword evidence="4" id="KW-1185">Reference proteome</keyword>
<gene>
    <name evidence="3" type="ORF">NAEGRDRAFT_73667</name>
</gene>
<keyword evidence="2" id="KW-0639">Primosome</keyword>
<keyword evidence="2" id="KW-0240">DNA-directed RNA polymerase</keyword>
<evidence type="ECO:0000256" key="2">
    <source>
        <dbReference type="RuleBase" id="RU003514"/>
    </source>
</evidence>
<dbReference type="Proteomes" id="UP000006671">
    <property type="component" value="Unassembled WGS sequence"/>
</dbReference>
<comment type="similarity">
    <text evidence="1 2">Belongs to the eukaryotic-type primase small subunit family.</text>
</comment>
<dbReference type="OrthoDB" id="19606at2759"/>
<dbReference type="RefSeq" id="XP_002671384.1">
    <property type="nucleotide sequence ID" value="XM_002671338.1"/>
</dbReference>
<dbReference type="GO" id="GO:0003899">
    <property type="term" value="F:DNA-directed RNA polymerase activity"/>
    <property type="evidence" value="ECO:0007669"/>
    <property type="project" value="InterPro"/>
</dbReference>
<dbReference type="GeneID" id="8858086"/>